<dbReference type="Proteomes" id="UP000198881">
    <property type="component" value="Unassembled WGS sequence"/>
</dbReference>
<keyword evidence="3" id="KW-0813">Transport</keyword>
<feature type="transmembrane region" description="Helical" evidence="8">
    <location>
        <begin position="180"/>
        <end position="202"/>
    </location>
</feature>
<evidence type="ECO:0000259" key="9">
    <source>
        <dbReference type="Pfam" id="PF00892"/>
    </source>
</evidence>
<sequence length="305" mass="32469">MSARPVTGSGLAYGLSAYLWWGLLPLYIAVTAPAPAAEIVVVRIGFTLVVCLVLLAVLRRFADLARLLISPRRLGITALAAVLVATNWAVYTYAVTSGQTLEAALGYFINPLVSVLLGVLLLGERLRRAQWIAVGLSAVAVIVLAVGHGQVPWIALALAVTFGVYGLVKNRLGPTVHPVASLGAETVVLIPVFVVGMVWLSSAGMLTLLDHGAGHFWILAASGVVTAVPLILFGTAAGRLPLSVLGLMQYMAPVMQFLVGLLVFHEHMSAGRWTGFILIWIALVILTADTLHHTRHTRPKGRQQS</sequence>
<dbReference type="STRING" id="574650.SAMN04487966_10155"/>
<feature type="domain" description="EamA" evidence="9">
    <location>
        <begin position="9"/>
        <end position="144"/>
    </location>
</feature>
<dbReference type="InterPro" id="IPR004626">
    <property type="entry name" value="RarD"/>
</dbReference>
<feature type="transmembrane region" description="Helical" evidence="8">
    <location>
        <begin position="103"/>
        <end position="122"/>
    </location>
</feature>
<evidence type="ECO:0000256" key="5">
    <source>
        <dbReference type="ARBA" id="ARBA00022692"/>
    </source>
</evidence>
<dbReference type="PANTHER" id="PTHR22911">
    <property type="entry name" value="ACYL-MALONYL CONDENSING ENZYME-RELATED"/>
    <property type="match status" value="1"/>
</dbReference>
<keyword evidence="5 8" id="KW-0812">Transmembrane</keyword>
<dbReference type="RefSeq" id="WP_245760493.1">
    <property type="nucleotide sequence ID" value="NZ_FPCG01000001.1"/>
</dbReference>
<feature type="transmembrane region" description="Helical" evidence="8">
    <location>
        <begin position="152"/>
        <end position="168"/>
    </location>
</feature>
<evidence type="ECO:0000256" key="8">
    <source>
        <dbReference type="SAM" id="Phobius"/>
    </source>
</evidence>
<comment type="similarity">
    <text evidence="2">Belongs to the EamA transporter family.</text>
</comment>
<dbReference type="EMBL" id="FPCG01000001">
    <property type="protein sequence ID" value="SFV20042.1"/>
    <property type="molecule type" value="Genomic_DNA"/>
</dbReference>
<proteinExistence type="inferred from homology"/>
<dbReference type="AlphaFoldDB" id="A0A1I7MDM7"/>
<feature type="transmembrane region" description="Helical" evidence="8">
    <location>
        <begin position="74"/>
        <end position="91"/>
    </location>
</feature>
<dbReference type="GO" id="GO:0005886">
    <property type="term" value="C:plasma membrane"/>
    <property type="evidence" value="ECO:0007669"/>
    <property type="project" value="UniProtKB-SubCell"/>
</dbReference>
<evidence type="ECO:0000313" key="10">
    <source>
        <dbReference type="EMBL" id="SFV20042.1"/>
    </source>
</evidence>
<evidence type="ECO:0000256" key="4">
    <source>
        <dbReference type="ARBA" id="ARBA00022475"/>
    </source>
</evidence>
<feature type="transmembrane region" description="Helical" evidence="8">
    <location>
        <begin position="214"/>
        <end position="233"/>
    </location>
</feature>
<evidence type="ECO:0000313" key="11">
    <source>
        <dbReference type="Proteomes" id="UP000198881"/>
    </source>
</evidence>
<evidence type="ECO:0000256" key="2">
    <source>
        <dbReference type="ARBA" id="ARBA00007362"/>
    </source>
</evidence>
<keyword evidence="4" id="KW-1003">Cell membrane</keyword>
<feature type="transmembrane region" description="Helical" evidence="8">
    <location>
        <begin position="240"/>
        <end position="264"/>
    </location>
</feature>
<accession>A0A1I7MDM7</accession>
<reference evidence="10 11" key="1">
    <citation type="submission" date="2016-10" db="EMBL/GenBank/DDBJ databases">
        <authorList>
            <person name="de Groot N.N."/>
        </authorList>
    </citation>
    <scope>NUCLEOTIDE SEQUENCE [LARGE SCALE GENOMIC DNA]</scope>
    <source>
        <strain evidence="10 11">CGMCC 1.7054</strain>
    </source>
</reference>
<feature type="transmembrane region" description="Helical" evidence="8">
    <location>
        <begin position="270"/>
        <end position="291"/>
    </location>
</feature>
<feature type="transmembrane region" description="Helical" evidence="8">
    <location>
        <begin position="40"/>
        <end position="62"/>
    </location>
</feature>
<dbReference type="NCBIfam" id="TIGR00688">
    <property type="entry name" value="rarD"/>
    <property type="match status" value="1"/>
</dbReference>
<organism evidence="10 11">
    <name type="scientific">Micrococcus terreus</name>
    <dbReference type="NCBI Taxonomy" id="574650"/>
    <lineage>
        <taxon>Bacteria</taxon>
        <taxon>Bacillati</taxon>
        <taxon>Actinomycetota</taxon>
        <taxon>Actinomycetes</taxon>
        <taxon>Micrococcales</taxon>
        <taxon>Micrococcaceae</taxon>
        <taxon>Micrococcus</taxon>
    </lineage>
</organism>
<feature type="transmembrane region" description="Helical" evidence="8">
    <location>
        <begin position="129"/>
        <end position="146"/>
    </location>
</feature>
<evidence type="ECO:0000256" key="6">
    <source>
        <dbReference type="ARBA" id="ARBA00022989"/>
    </source>
</evidence>
<dbReference type="InterPro" id="IPR037185">
    <property type="entry name" value="EmrE-like"/>
</dbReference>
<dbReference type="PANTHER" id="PTHR22911:SF137">
    <property type="entry name" value="SOLUTE CARRIER FAMILY 35 MEMBER G2-RELATED"/>
    <property type="match status" value="1"/>
</dbReference>
<comment type="subcellular location">
    <subcellularLocation>
        <location evidence="1">Cell membrane</location>
        <topology evidence="1">Multi-pass membrane protein</topology>
    </subcellularLocation>
</comment>
<keyword evidence="11" id="KW-1185">Reference proteome</keyword>
<feature type="transmembrane region" description="Helical" evidence="8">
    <location>
        <begin position="12"/>
        <end position="34"/>
    </location>
</feature>
<evidence type="ECO:0000256" key="7">
    <source>
        <dbReference type="ARBA" id="ARBA00023136"/>
    </source>
</evidence>
<protein>
    <submittedName>
        <fullName evidence="10">Chloramphenicol-sensitive protein RarD</fullName>
    </submittedName>
</protein>
<dbReference type="SUPFAM" id="SSF103481">
    <property type="entry name" value="Multidrug resistance efflux transporter EmrE"/>
    <property type="match status" value="2"/>
</dbReference>
<keyword evidence="6 8" id="KW-1133">Transmembrane helix</keyword>
<name>A0A1I7MDM7_9MICC</name>
<keyword evidence="7 8" id="KW-0472">Membrane</keyword>
<evidence type="ECO:0000256" key="3">
    <source>
        <dbReference type="ARBA" id="ARBA00022448"/>
    </source>
</evidence>
<dbReference type="InterPro" id="IPR000620">
    <property type="entry name" value="EamA_dom"/>
</dbReference>
<gene>
    <name evidence="10" type="ORF">SAMN04487966_10155</name>
</gene>
<evidence type="ECO:0000256" key="1">
    <source>
        <dbReference type="ARBA" id="ARBA00004651"/>
    </source>
</evidence>
<dbReference type="Pfam" id="PF00892">
    <property type="entry name" value="EamA"/>
    <property type="match status" value="1"/>
</dbReference>